<gene>
    <name evidence="2" type="ORF">Psuf_066400</name>
</gene>
<name>A0A6F8YT66_9ACTN</name>
<dbReference type="KEGG" id="psuu:Psuf_066400"/>
<keyword evidence="3" id="KW-1185">Reference proteome</keyword>
<dbReference type="EMBL" id="AP022871">
    <property type="protein sequence ID" value="BCB89327.1"/>
    <property type="molecule type" value="Genomic_DNA"/>
</dbReference>
<dbReference type="AlphaFoldDB" id="A0A6F8YT66"/>
<organism evidence="2 3">
    <name type="scientific">Phytohabitans suffuscus</name>
    <dbReference type="NCBI Taxonomy" id="624315"/>
    <lineage>
        <taxon>Bacteria</taxon>
        <taxon>Bacillati</taxon>
        <taxon>Actinomycetota</taxon>
        <taxon>Actinomycetes</taxon>
        <taxon>Micromonosporales</taxon>
        <taxon>Micromonosporaceae</taxon>
    </lineage>
</organism>
<evidence type="ECO:0000313" key="2">
    <source>
        <dbReference type="EMBL" id="BCB89327.1"/>
    </source>
</evidence>
<evidence type="ECO:0000313" key="3">
    <source>
        <dbReference type="Proteomes" id="UP000503011"/>
    </source>
</evidence>
<proteinExistence type="predicted"/>
<accession>A0A6F8YT66</accession>
<sequence length="322" mass="34295">MTPRPCTDGTLRHLSVDLDDAAGGDGGQTGLTLCSAPERPVWGSDQWAIDIAYDMHLSDTCVDIAALPPCVECLRVAELLADPDTAPPPHRRTPRPDFASGFTGDEIRGVLRTDIATGASPGRRAAAHLLTFTAVADQPGFGELVGILDLVWDMGDPVQMGQVTDWAAVVSFAAAADVPDRDRQLIAVAASLAGGPPVDLEAAVSFVDDPAAARRVTEAIAIATGHDDRWVLTERPAPAPTPDRGQGRPELDARGARGGCTRRRGLLHLDKMPLMAVSPISRPCAPTRRPSAPLRPESRRPWPWQGLRRGPALRQRAVQGLL</sequence>
<feature type="compositionally biased region" description="Basic and acidic residues" evidence="1">
    <location>
        <begin position="245"/>
        <end position="255"/>
    </location>
</feature>
<feature type="region of interest" description="Disordered" evidence="1">
    <location>
        <begin position="280"/>
        <end position="308"/>
    </location>
</feature>
<protein>
    <submittedName>
        <fullName evidence="2">Uncharacterized protein</fullName>
    </submittedName>
</protein>
<reference evidence="2 3" key="2">
    <citation type="submission" date="2020-03" db="EMBL/GenBank/DDBJ databases">
        <authorList>
            <person name="Ichikawa N."/>
            <person name="Kimura A."/>
            <person name="Kitahashi Y."/>
            <person name="Uohara A."/>
        </authorList>
    </citation>
    <scope>NUCLEOTIDE SEQUENCE [LARGE SCALE GENOMIC DNA]</scope>
    <source>
        <strain evidence="2 3">NBRC 105367</strain>
    </source>
</reference>
<feature type="region of interest" description="Disordered" evidence="1">
    <location>
        <begin position="234"/>
        <end position="258"/>
    </location>
</feature>
<evidence type="ECO:0000256" key="1">
    <source>
        <dbReference type="SAM" id="MobiDB-lite"/>
    </source>
</evidence>
<reference evidence="2 3" key="1">
    <citation type="submission" date="2020-03" db="EMBL/GenBank/DDBJ databases">
        <title>Whole genome shotgun sequence of Phytohabitans suffuscus NBRC 105367.</title>
        <authorList>
            <person name="Komaki H."/>
            <person name="Tamura T."/>
        </authorList>
    </citation>
    <scope>NUCLEOTIDE SEQUENCE [LARGE SCALE GENOMIC DNA]</scope>
    <source>
        <strain evidence="2 3">NBRC 105367</strain>
    </source>
</reference>
<dbReference type="Proteomes" id="UP000503011">
    <property type="component" value="Chromosome"/>
</dbReference>